<organism evidence="1 2">
    <name type="scientific">Streptomyces violaceus</name>
    <name type="common">Streptomyces venezuelae</name>
    <dbReference type="NCBI Taxonomy" id="1936"/>
    <lineage>
        <taxon>Bacteria</taxon>
        <taxon>Bacillati</taxon>
        <taxon>Actinomycetota</taxon>
        <taxon>Actinomycetes</taxon>
        <taxon>Kitasatosporales</taxon>
        <taxon>Streptomycetaceae</taxon>
        <taxon>Streptomyces</taxon>
    </lineage>
</organism>
<proteinExistence type="predicted"/>
<evidence type="ECO:0000313" key="2">
    <source>
        <dbReference type="Proteomes" id="UP001249394"/>
    </source>
</evidence>
<reference evidence="1 2" key="1">
    <citation type="submission" date="2023-09" db="EMBL/GenBank/DDBJ databases">
        <title>The genome sequence of Streptomyces anthocyanicus.</title>
        <authorList>
            <person name="Mo P."/>
        </authorList>
    </citation>
    <scope>NUCLEOTIDE SEQUENCE [LARGE SCALE GENOMIC DNA]</scope>
    <source>
        <strain evidence="1 2">JCM 4387</strain>
    </source>
</reference>
<protein>
    <submittedName>
        <fullName evidence="1">Uncharacterized protein</fullName>
    </submittedName>
</protein>
<dbReference type="EMBL" id="CP134213">
    <property type="protein sequence ID" value="WND21150.1"/>
    <property type="molecule type" value="Genomic_DNA"/>
</dbReference>
<name>A0ABY9UH88_STRVL</name>
<evidence type="ECO:0000313" key="1">
    <source>
        <dbReference type="EMBL" id="WND21150.1"/>
    </source>
</evidence>
<sequence length="93" mass="10188">MHSPQIVVELRDLPPEDGWACVESTGRACFVCTCGTTTGFVAKTEAIQAATEHPNSGQSPWIDGPREPLQVDVRLVGIGPEVKDFVRRLIRRS</sequence>
<accession>A0ABY9UH88</accession>
<dbReference type="Proteomes" id="UP001249394">
    <property type="component" value="Chromosome"/>
</dbReference>
<gene>
    <name evidence="1" type="ORF">RI060_29125</name>
</gene>
<keyword evidence="2" id="KW-1185">Reference proteome</keyword>